<proteinExistence type="predicted"/>
<dbReference type="InterPro" id="IPR027417">
    <property type="entry name" value="P-loop_NTPase"/>
</dbReference>
<comment type="caution">
    <text evidence="3">The sequence shown here is derived from an EMBL/GenBank/DDBJ whole genome shotgun (WGS) entry which is preliminary data.</text>
</comment>
<keyword evidence="2" id="KW-0175">Coiled coil</keyword>
<evidence type="ECO:0000313" key="4">
    <source>
        <dbReference type="Proteomes" id="UP000197138"/>
    </source>
</evidence>
<dbReference type="AlphaFoldDB" id="A0A218XK54"/>
<protein>
    <recommendedName>
        <fullName evidence="5">NB-ARC domain-containing protein</fullName>
    </recommendedName>
</protein>
<evidence type="ECO:0000313" key="3">
    <source>
        <dbReference type="EMBL" id="OWM84851.1"/>
    </source>
</evidence>
<evidence type="ECO:0008006" key="5">
    <source>
        <dbReference type="Google" id="ProtNLM"/>
    </source>
</evidence>
<sequence length="259" mass="29987">MVEAAAAALAVETYWDGRNLISYATKKLGYADDLEKNYRRLTEEADKLFARRADVEAQVRKDMTKRITKEYNSIKKLQQVILGRLKLNVEWNNDQSEFAWRISKELENKRKKWDGTGVEPIARLVVNECADLPLLIDRVARNFRKKDSINLRDGLWSLRRWPNIRVQGMEEVLEFLKFCYDDLDDETQKICFLYSTLYPEEQIKRSEVGAVVEAEPLDLGCNLQAARDAGQLWQVMKLHLPQLGQVVRGFAVSRSFAAN</sequence>
<dbReference type="PANTHER" id="PTHR33463">
    <property type="entry name" value="NB-ARC DOMAIN-CONTAINING PROTEIN-RELATED"/>
    <property type="match status" value="1"/>
</dbReference>
<name>A0A218XK54_PUNGR</name>
<keyword evidence="1" id="KW-0611">Plant defense</keyword>
<dbReference type="EMBL" id="MTKT01001287">
    <property type="protein sequence ID" value="OWM84851.1"/>
    <property type="molecule type" value="Genomic_DNA"/>
</dbReference>
<dbReference type="SUPFAM" id="SSF52540">
    <property type="entry name" value="P-loop containing nucleoside triphosphate hydrolases"/>
    <property type="match status" value="1"/>
</dbReference>
<evidence type="ECO:0000256" key="2">
    <source>
        <dbReference type="SAM" id="Coils"/>
    </source>
</evidence>
<dbReference type="Proteomes" id="UP000197138">
    <property type="component" value="Unassembled WGS sequence"/>
</dbReference>
<reference evidence="4" key="1">
    <citation type="journal article" date="2017" name="Plant J.">
        <title>The pomegranate (Punica granatum L.) genome and the genomics of punicalagin biosynthesis.</title>
        <authorList>
            <person name="Qin G."/>
            <person name="Xu C."/>
            <person name="Ming R."/>
            <person name="Tang H."/>
            <person name="Guyot R."/>
            <person name="Kramer E.M."/>
            <person name="Hu Y."/>
            <person name="Yi X."/>
            <person name="Qi Y."/>
            <person name="Xu X."/>
            <person name="Gao Z."/>
            <person name="Pan H."/>
            <person name="Jian J."/>
            <person name="Tian Y."/>
            <person name="Yue Z."/>
            <person name="Xu Y."/>
        </authorList>
    </citation>
    <scope>NUCLEOTIDE SEQUENCE [LARGE SCALE GENOMIC DNA]</scope>
    <source>
        <strain evidence="4">cv. Dabenzi</strain>
    </source>
</reference>
<evidence type="ECO:0000256" key="1">
    <source>
        <dbReference type="ARBA" id="ARBA00022821"/>
    </source>
</evidence>
<feature type="coiled-coil region" evidence="2">
    <location>
        <begin position="31"/>
        <end position="58"/>
    </location>
</feature>
<gene>
    <name evidence="3" type="ORF">CDL15_Pgr027638</name>
</gene>
<dbReference type="PANTHER" id="PTHR33463:SF186">
    <property type="entry name" value="NB-ARC DOMAIN-CONTAINING PROTEIN"/>
    <property type="match status" value="1"/>
</dbReference>
<accession>A0A218XK54</accession>
<dbReference type="InterPro" id="IPR050905">
    <property type="entry name" value="Plant_NBS-LRR"/>
</dbReference>
<organism evidence="3 4">
    <name type="scientific">Punica granatum</name>
    <name type="common">Pomegranate</name>
    <dbReference type="NCBI Taxonomy" id="22663"/>
    <lineage>
        <taxon>Eukaryota</taxon>
        <taxon>Viridiplantae</taxon>
        <taxon>Streptophyta</taxon>
        <taxon>Embryophyta</taxon>
        <taxon>Tracheophyta</taxon>
        <taxon>Spermatophyta</taxon>
        <taxon>Magnoliopsida</taxon>
        <taxon>eudicotyledons</taxon>
        <taxon>Gunneridae</taxon>
        <taxon>Pentapetalae</taxon>
        <taxon>rosids</taxon>
        <taxon>malvids</taxon>
        <taxon>Myrtales</taxon>
        <taxon>Lythraceae</taxon>
        <taxon>Punica</taxon>
    </lineage>
</organism>